<dbReference type="Gene3D" id="1.10.357.10">
    <property type="entry name" value="Tetracycline Repressor, domain 2"/>
    <property type="match status" value="1"/>
</dbReference>
<dbReference type="InterPro" id="IPR001647">
    <property type="entry name" value="HTH_TetR"/>
</dbReference>
<dbReference type="Proteomes" id="UP001609219">
    <property type="component" value="Unassembled WGS sequence"/>
</dbReference>
<keyword evidence="3" id="KW-0804">Transcription</keyword>
<reference evidence="9 10" key="1">
    <citation type="submission" date="2024-10" db="EMBL/GenBank/DDBJ databases">
        <authorList>
            <person name="Riesco R."/>
        </authorList>
    </citation>
    <scope>NUCLEOTIDE SEQUENCE [LARGE SCALE GENOMIC DNA]</scope>
    <source>
        <strain evidence="8 10">NCIMB 15448</strain>
        <strain evidence="6 9">NCIMB 15449</strain>
        <strain evidence="7 11">NCIMB 15450</strain>
    </source>
</reference>
<dbReference type="EMBL" id="JBIMSP010000001">
    <property type="protein sequence ID" value="MFH5240496.1"/>
    <property type="molecule type" value="Genomic_DNA"/>
</dbReference>
<evidence type="ECO:0000313" key="10">
    <source>
        <dbReference type="Proteomes" id="UP001609176"/>
    </source>
</evidence>
<keyword evidence="11" id="KW-1185">Reference proteome</keyword>
<dbReference type="PROSITE" id="PS50977">
    <property type="entry name" value="HTH_TETR_2"/>
    <property type="match status" value="1"/>
</dbReference>
<dbReference type="InterPro" id="IPR009057">
    <property type="entry name" value="Homeodomain-like_sf"/>
</dbReference>
<dbReference type="Pfam" id="PF00440">
    <property type="entry name" value="TetR_N"/>
    <property type="match status" value="1"/>
</dbReference>
<dbReference type="InterPro" id="IPR036271">
    <property type="entry name" value="Tet_transcr_reg_TetR-rel_C_sf"/>
</dbReference>
<proteinExistence type="predicted"/>
<keyword evidence="2 4" id="KW-0238">DNA-binding</keyword>
<feature type="DNA-binding region" description="H-T-H motif" evidence="4">
    <location>
        <begin position="24"/>
        <end position="43"/>
    </location>
</feature>
<evidence type="ECO:0000313" key="7">
    <source>
        <dbReference type="EMBL" id="MFH5227236.1"/>
    </source>
</evidence>
<feature type="domain" description="HTH tetR-type" evidence="5">
    <location>
        <begin position="1"/>
        <end position="61"/>
    </location>
</feature>
<protein>
    <submittedName>
        <fullName evidence="6">TetR/AcrR family transcriptional regulator</fullName>
    </submittedName>
</protein>
<evidence type="ECO:0000313" key="9">
    <source>
        <dbReference type="Proteomes" id="UP001609175"/>
    </source>
</evidence>
<gene>
    <name evidence="8" type="ORF">ACHIPV_01180</name>
    <name evidence="6" type="ORF">ACHIPZ_05315</name>
    <name evidence="7" type="ORF">ACHIRB_01330</name>
</gene>
<dbReference type="SUPFAM" id="SSF48498">
    <property type="entry name" value="Tetracyclin repressor-like, C-terminal domain"/>
    <property type="match status" value="1"/>
</dbReference>
<dbReference type="RefSeq" id="WP_395113065.1">
    <property type="nucleotide sequence ID" value="NZ_JBIMSN010000003.1"/>
</dbReference>
<evidence type="ECO:0000259" key="5">
    <source>
        <dbReference type="PROSITE" id="PS50977"/>
    </source>
</evidence>
<organism evidence="6 9">
    <name type="scientific">Antrihabitans spumae</name>
    <dbReference type="NCBI Taxonomy" id="3373370"/>
    <lineage>
        <taxon>Bacteria</taxon>
        <taxon>Bacillati</taxon>
        <taxon>Actinomycetota</taxon>
        <taxon>Actinomycetes</taxon>
        <taxon>Mycobacteriales</taxon>
        <taxon>Nocardiaceae</taxon>
        <taxon>Antrihabitans</taxon>
    </lineage>
</organism>
<evidence type="ECO:0000256" key="3">
    <source>
        <dbReference type="ARBA" id="ARBA00023163"/>
    </source>
</evidence>
<evidence type="ECO:0000313" key="6">
    <source>
        <dbReference type="EMBL" id="MFH5207635.1"/>
    </source>
</evidence>
<comment type="caution">
    <text evidence="6">The sequence shown here is derived from an EMBL/GenBank/DDBJ whole genome shotgun (WGS) entry which is preliminary data.</text>
</comment>
<keyword evidence="1" id="KW-0805">Transcription regulation</keyword>
<dbReference type="EMBL" id="JBIMSO010000026">
    <property type="protein sequence ID" value="MFH5207635.1"/>
    <property type="molecule type" value="Genomic_DNA"/>
</dbReference>
<dbReference type="Proteomes" id="UP001609175">
    <property type="component" value="Unassembled WGS sequence"/>
</dbReference>
<dbReference type="PRINTS" id="PR00455">
    <property type="entry name" value="HTHTETR"/>
</dbReference>
<dbReference type="Proteomes" id="UP001609176">
    <property type="component" value="Unassembled WGS sequence"/>
</dbReference>
<dbReference type="PANTHER" id="PTHR47506">
    <property type="entry name" value="TRANSCRIPTIONAL REGULATORY PROTEIN"/>
    <property type="match status" value="1"/>
</dbReference>
<evidence type="ECO:0000313" key="11">
    <source>
        <dbReference type="Proteomes" id="UP001609219"/>
    </source>
</evidence>
<evidence type="ECO:0000256" key="2">
    <source>
        <dbReference type="ARBA" id="ARBA00023125"/>
    </source>
</evidence>
<dbReference type="SUPFAM" id="SSF46689">
    <property type="entry name" value="Homeodomain-like"/>
    <property type="match status" value="1"/>
</dbReference>
<name>A0ABW7JI38_9NOCA</name>
<accession>A0ABW7JI38</accession>
<evidence type="ECO:0000313" key="8">
    <source>
        <dbReference type="EMBL" id="MFH5240496.1"/>
    </source>
</evidence>
<evidence type="ECO:0000256" key="4">
    <source>
        <dbReference type="PROSITE-ProRule" id="PRU00335"/>
    </source>
</evidence>
<dbReference type="PANTHER" id="PTHR47506:SF1">
    <property type="entry name" value="HTH-TYPE TRANSCRIPTIONAL REGULATOR YJDC"/>
    <property type="match status" value="1"/>
</dbReference>
<sequence>MQVRDRLILAAERLFAEHGALDTTLSDIRADVGVSVGALYHHFPDKSQLYRQVWEHALGDYQEQFWNVLRDSDTAEDGIKAVVAQHLHWVASNRSRATVLMGAKPAGMASNAANVEFFRNTMRWWRTHAGYDAVKALDFNVVYALWLGPAQEFSRLWLGGELEQDPTDVADVLADAAWQAVKAPDIRTPDTKETR</sequence>
<dbReference type="EMBL" id="JBIMSN010000003">
    <property type="protein sequence ID" value="MFH5227236.1"/>
    <property type="molecule type" value="Genomic_DNA"/>
</dbReference>
<evidence type="ECO:0000256" key="1">
    <source>
        <dbReference type="ARBA" id="ARBA00023015"/>
    </source>
</evidence>